<keyword evidence="2" id="KW-1185">Reference proteome</keyword>
<dbReference type="EMBL" id="ML978711">
    <property type="protein sequence ID" value="KAF2091735.1"/>
    <property type="molecule type" value="Genomic_DNA"/>
</dbReference>
<dbReference type="Proteomes" id="UP000799776">
    <property type="component" value="Unassembled WGS sequence"/>
</dbReference>
<evidence type="ECO:0000313" key="2">
    <source>
        <dbReference type="Proteomes" id="UP000799776"/>
    </source>
</evidence>
<dbReference type="OrthoDB" id="9992270at2759"/>
<feature type="non-terminal residue" evidence="1">
    <location>
        <position position="62"/>
    </location>
</feature>
<dbReference type="AlphaFoldDB" id="A0A9P4M012"/>
<organism evidence="1 2">
    <name type="scientific">Saccharata proteae CBS 121410</name>
    <dbReference type="NCBI Taxonomy" id="1314787"/>
    <lineage>
        <taxon>Eukaryota</taxon>
        <taxon>Fungi</taxon>
        <taxon>Dikarya</taxon>
        <taxon>Ascomycota</taxon>
        <taxon>Pezizomycotina</taxon>
        <taxon>Dothideomycetes</taxon>
        <taxon>Dothideomycetes incertae sedis</taxon>
        <taxon>Botryosphaeriales</taxon>
        <taxon>Saccharataceae</taxon>
        <taxon>Saccharata</taxon>
    </lineage>
</organism>
<gene>
    <name evidence="1" type="ORF">K490DRAFT_2189</name>
</gene>
<feature type="non-terminal residue" evidence="1">
    <location>
        <position position="1"/>
    </location>
</feature>
<comment type="caution">
    <text evidence="1">The sequence shown here is derived from an EMBL/GenBank/DDBJ whole genome shotgun (WGS) entry which is preliminary data.</text>
</comment>
<name>A0A9P4M012_9PEZI</name>
<accession>A0A9P4M012</accession>
<reference evidence="1" key="1">
    <citation type="journal article" date="2020" name="Stud. Mycol.">
        <title>101 Dothideomycetes genomes: a test case for predicting lifestyles and emergence of pathogens.</title>
        <authorList>
            <person name="Haridas S."/>
            <person name="Albert R."/>
            <person name="Binder M."/>
            <person name="Bloem J."/>
            <person name="Labutti K."/>
            <person name="Salamov A."/>
            <person name="Andreopoulos B."/>
            <person name="Baker S."/>
            <person name="Barry K."/>
            <person name="Bills G."/>
            <person name="Bluhm B."/>
            <person name="Cannon C."/>
            <person name="Castanera R."/>
            <person name="Culley D."/>
            <person name="Daum C."/>
            <person name="Ezra D."/>
            <person name="Gonzalez J."/>
            <person name="Henrissat B."/>
            <person name="Kuo A."/>
            <person name="Liang C."/>
            <person name="Lipzen A."/>
            <person name="Lutzoni F."/>
            <person name="Magnuson J."/>
            <person name="Mondo S."/>
            <person name="Nolan M."/>
            <person name="Ohm R."/>
            <person name="Pangilinan J."/>
            <person name="Park H.-J."/>
            <person name="Ramirez L."/>
            <person name="Alfaro M."/>
            <person name="Sun H."/>
            <person name="Tritt A."/>
            <person name="Yoshinaga Y."/>
            <person name="Zwiers L.-H."/>
            <person name="Turgeon B."/>
            <person name="Goodwin S."/>
            <person name="Spatafora J."/>
            <person name="Crous P."/>
            <person name="Grigoriev I."/>
        </authorList>
    </citation>
    <scope>NUCLEOTIDE SEQUENCE</scope>
    <source>
        <strain evidence="1">CBS 121410</strain>
    </source>
</reference>
<evidence type="ECO:0000313" key="1">
    <source>
        <dbReference type="EMBL" id="KAF2091735.1"/>
    </source>
</evidence>
<dbReference type="PANTHER" id="PTHR40135:SF1">
    <property type="entry name" value="MITOCHONDRIAL PHOSPHATE CARRIER PROTEIN"/>
    <property type="match status" value="1"/>
</dbReference>
<sequence>LARAWLPYLNFSVAVTALGFQTTVLYPWHHELDAAFQELKREHVTQLQIYHEVKLKRLEELE</sequence>
<dbReference type="PANTHER" id="PTHR40135">
    <property type="entry name" value="MITOCHONDRIAL PHOSPHATE CARRIER PROTEIN"/>
    <property type="match status" value="1"/>
</dbReference>
<protein>
    <submittedName>
        <fullName evidence="1">Uncharacterized protein</fullName>
    </submittedName>
</protein>
<proteinExistence type="predicted"/>